<evidence type="ECO:0000313" key="2">
    <source>
        <dbReference type="EMBL" id="CAG8770646.1"/>
    </source>
</evidence>
<keyword evidence="3" id="KW-1185">Reference proteome</keyword>
<reference evidence="2" key="1">
    <citation type="submission" date="2021-06" db="EMBL/GenBank/DDBJ databases">
        <authorList>
            <person name="Kallberg Y."/>
            <person name="Tangrot J."/>
            <person name="Rosling A."/>
        </authorList>
    </citation>
    <scope>NUCLEOTIDE SEQUENCE</scope>
    <source>
        <strain evidence="2">IN212</strain>
    </source>
</reference>
<accession>A0A9N9NTR3</accession>
<comment type="caution">
    <text evidence="2">The sequence shown here is derived from an EMBL/GenBank/DDBJ whole genome shotgun (WGS) entry which is preliminary data.</text>
</comment>
<dbReference type="InterPro" id="IPR056251">
    <property type="entry name" value="Arm_rpt_dom"/>
</dbReference>
<dbReference type="OrthoDB" id="2433323at2759"/>
<dbReference type="AlphaFoldDB" id="A0A9N9NTR3"/>
<proteinExistence type="predicted"/>
<dbReference type="InterPro" id="IPR016024">
    <property type="entry name" value="ARM-type_fold"/>
</dbReference>
<feature type="non-terminal residue" evidence="2">
    <location>
        <position position="335"/>
    </location>
</feature>
<dbReference type="Pfam" id="PF23948">
    <property type="entry name" value="ARM_5"/>
    <property type="match status" value="1"/>
</dbReference>
<feature type="non-terminal residue" evidence="2">
    <location>
        <position position="1"/>
    </location>
</feature>
<feature type="domain" description="Arm-like repeat" evidence="1">
    <location>
        <begin position="117"/>
        <end position="334"/>
    </location>
</feature>
<organism evidence="2 3">
    <name type="scientific">Racocetra fulgida</name>
    <dbReference type="NCBI Taxonomy" id="60492"/>
    <lineage>
        <taxon>Eukaryota</taxon>
        <taxon>Fungi</taxon>
        <taxon>Fungi incertae sedis</taxon>
        <taxon>Mucoromycota</taxon>
        <taxon>Glomeromycotina</taxon>
        <taxon>Glomeromycetes</taxon>
        <taxon>Diversisporales</taxon>
        <taxon>Gigasporaceae</taxon>
        <taxon>Racocetra</taxon>
    </lineage>
</organism>
<dbReference type="Proteomes" id="UP000789396">
    <property type="component" value="Unassembled WGS sequence"/>
</dbReference>
<sequence length="335" mass="38951">REMGDMMEKVYKTFAKNPITANLTHFGRGKKYLNEARDQKSRNLASSALSYDEAINNLEIAHKNHPTSSEIKEILTQAHEEYEVILKELSISEIIENKFFKKNHFPEKIHLPLDEDSEPNDTRQLACELLQKDVSSKQKERLYTLARNIINRFAEIKIIDSTLVHEVMVLSHLPDSEKELYRNLMETFVTKIKESNLLHPPLLEGLSHIIRQANPKHREPDDLVCILEVLNKKFKNLRAQDKNRQIEMTQTLGRLFDVMADCKVQDLEYEELYKPLYDTFKKLQSDSNQELVYHAKYACQALICISNNKSPWKEFLQVFLGITNFAGAFKNIDPG</sequence>
<protein>
    <submittedName>
        <fullName evidence="2">14812_t:CDS:1</fullName>
    </submittedName>
</protein>
<evidence type="ECO:0000259" key="1">
    <source>
        <dbReference type="Pfam" id="PF23948"/>
    </source>
</evidence>
<name>A0A9N9NTR3_9GLOM</name>
<gene>
    <name evidence="2" type="ORF">RFULGI_LOCUS15031</name>
</gene>
<dbReference type="EMBL" id="CAJVPZ010046247">
    <property type="protein sequence ID" value="CAG8770646.1"/>
    <property type="molecule type" value="Genomic_DNA"/>
</dbReference>
<evidence type="ECO:0000313" key="3">
    <source>
        <dbReference type="Proteomes" id="UP000789396"/>
    </source>
</evidence>
<dbReference type="SUPFAM" id="SSF48371">
    <property type="entry name" value="ARM repeat"/>
    <property type="match status" value="1"/>
</dbReference>